<sequence>MNLGNILGQILQQGMGQQGRSRLDHAMGAGGIGDVLGGILGGQAAGGTAGSAGGGLGDLLGGVLGGGRGGSAAGGMGGLGEILGGALGGGRSTSGGGLGDLLGGLLGGSAGGGTGTRSGGGNAGMAILATIAMAALKNWTDGRRAQAAMAPDTAGFAAPELETMTEPATAELIVRAMISAAKADGEVSEDEIQRIVGRIGADGLSEEEKQFMIAELRRPLDLAALVAEVPNEMVAAEVYAASLLAIELDTPAEAAYLRQLAQALRLDGATLSRLHEITGATAI</sequence>
<protein>
    <submittedName>
        <fullName evidence="1">Tellurite resistance TerB family protein</fullName>
    </submittedName>
</protein>
<dbReference type="InterPro" id="IPR007486">
    <property type="entry name" value="YebE"/>
</dbReference>
<dbReference type="Pfam" id="PF04391">
    <property type="entry name" value="DUF533"/>
    <property type="match status" value="1"/>
</dbReference>
<dbReference type="AlphaFoldDB" id="A0A5C7SQI2"/>
<dbReference type="CDD" id="cd07178">
    <property type="entry name" value="terB_like_YebE"/>
    <property type="match status" value="1"/>
</dbReference>
<organism evidence="1 2">
    <name type="scientific">Thauera aminoaromatica</name>
    <dbReference type="NCBI Taxonomy" id="164330"/>
    <lineage>
        <taxon>Bacteria</taxon>
        <taxon>Pseudomonadati</taxon>
        <taxon>Pseudomonadota</taxon>
        <taxon>Betaproteobacteria</taxon>
        <taxon>Rhodocyclales</taxon>
        <taxon>Zoogloeaceae</taxon>
        <taxon>Thauera</taxon>
    </lineage>
</organism>
<accession>A0A5C7SQI2</accession>
<dbReference type="SUPFAM" id="SSF158682">
    <property type="entry name" value="TerB-like"/>
    <property type="match status" value="1"/>
</dbReference>
<gene>
    <name evidence="1" type="ORF">E6Q80_09235</name>
</gene>
<dbReference type="EMBL" id="SSFD01000136">
    <property type="protein sequence ID" value="TXH85682.1"/>
    <property type="molecule type" value="Genomic_DNA"/>
</dbReference>
<dbReference type="Gene3D" id="1.10.3680.10">
    <property type="entry name" value="TerB-like"/>
    <property type="match status" value="1"/>
</dbReference>
<evidence type="ECO:0000313" key="1">
    <source>
        <dbReference type="EMBL" id="TXH85682.1"/>
    </source>
</evidence>
<evidence type="ECO:0000313" key="2">
    <source>
        <dbReference type="Proteomes" id="UP000321192"/>
    </source>
</evidence>
<name>A0A5C7SQI2_THASP</name>
<comment type="caution">
    <text evidence="1">The sequence shown here is derived from an EMBL/GenBank/DDBJ whole genome shotgun (WGS) entry which is preliminary data.</text>
</comment>
<dbReference type="InterPro" id="IPR029024">
    <property type="entry name" value="TerB-like"/>
</dbReference>
<proteinExistence type="predicted"/>
<dbReference type="RefSeq" id="WP_276658394.1">
    <property type="nucleotide sequence ID" value="NZ_SSFD01000136.1"/>
</dbReference>
<reference evidence="1 2" key="1">
    <citation type="submission" date="2018-09" db="EMBL/GenBank/DDBJ databases">
        <title>Metagenome Assembled Genomes from an Advanced Water Purification Facility.</title>
        <authorList>
            <person name="Stamps B.W."/>
            <person name="Spear J.R."/>
        </authorList>
    </citation>
    <scope>NUCLEOTIDE SEQUENCE [LARGE SCALE GENOMIC DNA]</scope>
    <source>
        <strain evidence="1">Bin_27_1</strain>
    </source>
</reference>
<dbReference type="Proteomes" id="UP000321192">
    <property type="component" value="Unassembled WGS sequence"/>
</dbReference>